<organism evidence="2 3">
    <name type="scientific">Beta vulgaris subsp. vulgaris</name>
    <name type="common">Beet</name>
    <dbReference type="NCBI Taxonomy" id="3555"/>
    <lineage>
        <taxon>Eukaryota</taxon>
        <taxon>Viridiplantae</taxon>
        <taxon>Streptophyta</taxon>
        <taxon>Embryophyta</taxon>
        <taxon>Tracheophyta</taxon>
        <taxon>Spermatophyta</taxon>
        <taxon>Magnoliopsida</taxon>
        <taxon>eudicotyledons</taxon>
        <taxon>Gunneridae</taxon>
        <taxon>Pentapetalae</taxon>
        <taxon>Caryophyllales</taxon>
        <taxon>Chenopodiaceae</taxon>
        <taxon>Betoideae</taxon>
        <taxon>Beta</taxon>
    </lineage>
</organism>
<dbReference type="Proteomes" id="UP000035740">
    <property type="component" value="Unassembled WGS sequence"/>
</dbReference>
<evidence type="ECO:0000313" key="2">
    <source>
        <dbReference type="EMBL" id="KMS96198.1"/>
    </source>
</evidence>
<proteinExistence type="predicted"/>
<name>A0A0J8B8A7_BETVV</name>
<gene>
    <name evidence="2" type="ORF">BVRB_001080</name>
</gene>
<keyword evidence="3" id="KW-1185">Reference proteome</keyword>
<protein>
    <submittedName>
        <fullName evidence="2">Uncharacterized protein</fullName>
    </submittedName>
</protein>
<dbReference type="AlphaFoldDB" id="A0A0J8B8A7"/>
<accession>A0A0J8B8A7</accession>
<feature type="region of interest" description="Disordered" evidence="1">
    <location>
        <begin position="1"/>
        <end position="22"/>
    </location>
</feature>
<evidence type="ECO:0000256" key="1">
    <source>
        <dbReference type="SAM" id="MobiDB-lite"/>
    </source>
</evidence>
<reference evidence="2 3" key="1">
    <citation type="journal article" date="2014" name="Nature">
        <title>The genome of the recently domesticated crop plant sugar beet (Beta vulgaris).</title>
        <authorList>
            <person name="Dohm J.C."/>
            <person name="Minoche A.E."/>
            <person name="Holtgrawe D."/>
            <person name="Capella-Gutierrez S."/>
            <person name="Zakrzewski F."/>
            <person name="Tafer H."/>
            <person name="Rupp O."/>
            <person name="Sorensen T.R."/>
            <person name="Stracke R."/>
            <person name="Reinhardt R."/>
            <person name="Goesmann A."/>
            <person name="Kraft T."/>
            <person name="Schulz B."/>
            <person name="Stadler P.F."/>
            <person name="Schmidt T."/>
            <person name="Gabaldon T."/>
            <person name="Lehrach H."/>
            <person name="Weisshaar B."/>
            <person name="Himmelbauer H."/>
        </authorList>
    </citation>
    <scope>NUCLEOTIDE SEQUENCE [LARGE SCALE GENOMIC DNA]</scope>
    <source>
        <tissue evidence="2">Taproot</tissue>
    </source>
</reference>
<dbReference type="EMBL" id="KQ090400">
    <property type="protein sequence ID" value="KMS96198.1"/>
    <property type="molecule type" value="Genomic_DNA"/>
</dbReference>
<sequence>MFKDLPNYDPPVQSVPAWSGPGPVLNPSDQHSIAKLFSTNNTSFLR</sequence>
<dbReference type="Gramene" id="KMS96198">
    <property type="protein sequence ID" value="KMS96198"/>
    <property type="gene ID" value="BVRB_001080"/>
</dbReference>
<evidence type="ECO:0000313" key="3">
    <source>
        <dbReference type="Proteomes" id="UP000035740"/>
    </source>
</evidence>